<dbReference type="CTD" id="78773084"/>
<accession>A0A6A5HPH8</accession>
<protein>
    <submittedName>
        <fullName evidence="2">Uncharacterized protein</fullName>
    </submittedName>
</protein>
<evidence type="ECO:0000256" key="1">
    <source>
        <dbReference type="SAM" id="MobiDB-lite"/>
    </source>
</evidence>
<comment type="caution">
    <text evidence="2">The sequence shown here is derived from an EMBL/GenBank/DDBJ whole genome shotgun (WGS) entry which is preliminary data.</text>
</comment>
<dbReference type="KEGG" id="crq:GCK72_000388"/>
<feature type="compositionally biased region" description="Basic and acidic residues" evidence="1">
    <location>
        <begin position="123"/>
        <end position="132"/>
    </location>
</feature>
<evidence type="ECO:0000313" key="2">
    <source>
        <dbReference type="EMBL" id="KAF1768576.1"/>
    </source>
</evidence>
<feature type="compositionally biased region" description="Basic and acidic residues" evidence="1">
    <location>
        <begin position="18"/>
        <end position="30"/>
    </location>
</feature>
<dbReference type="GeneID" id="78773084"/>
<gene>
    <name evidence="2" type="ORF">GCK72_000388</name>
</gene>
<dbReference type="RefSeq" id="XP_053591106.1">
    <property type="nucleotide sequence ID" value="XM_053722461.1"/>
</dbReference>
<sequence length="146" mass="16167">MHHPSTPVKRSSISKITGNREDGIIKGPSDKCQRRISAPIDPISENRVAPSEIFGAPKISRVRESVPHTPSTTVAAAAINEEGSSQTPRRRSTQLVMPRKTPTKTNRRHSEESFGASAPFRPQRVETRELSRDSENFNAPIFLISN</sequence>
<feature type="compositionally biased region" description="Polar residues" evidence="1">
    <location>
        <begin position="8"/>
        <end position="17"/>
    </location>
</feature>
<dbReference type="Proteomes" id="UP000483820">
    <property type="component" value="Chromosome I"/>
</dbReference>
<organism evidence="2 3">
    <name type="scientific">Caenorhabditis remanei</name>
    <name type="common">Caenorhabditis vulgaris</name>
    <dbReference type="NCBI Taxonomy" id="31234"/>
    <lineage>
        <taxon>Eukaryota</taxon>
        <taxon>Metazoa</taxon>
        <taxon>Ecdysozoa</taxon>
        <taxon>Nematoda</taxon>
        <taxon>Chromadorea</taxon>
        <taxon>Rhabditida</taxon>
        <taxon>Rhabditina</taxon>
        <taxon>Rhabditomorpha</taxon>
        <taxon>Rhabditoidea</taxon>
        <taxon>Rhabditidae</taxon>
        <taxon>Peloderinae</taxon>
        <taxon>Caenorhabditis</taxon>
    </lineage>
</organism>
<evidence type="ECO:0000313" key="3">
    <source>
        <dbReference type="Proteomes" id="UP000483820"/>
    </source>
</evidence>
<proteinExistence type="predicted"/>
<feature type="region of interest" description="Disordered" evidence="1">
    <location>
        <begin position="78"/>
        <end position="132"/>
    </location>
</feature>
<name>A0A6A5HPH8_CAERE</name>
<reference evidence="2 3" key="1">
    <citation type="submission" date="2019-12" db="EMBL/GenBank/DDBJ databases">
        <title>Chromosome-level assembly of the Caenorhabditis remanei genome.</title>
        <authorList>
            <person name="Teterina A.A."/>
            <person name="Willis J.H."/>
            <person name="Phillips P.C."/>
        </authorList>
    </citation>
    <scope>NUCLEOTIDE SEQUENCE [LARGE SCALE GENOMIC DNA]</scope>
    <source>
        <strain evidence="2 3">PX506</strain>
        <tissue evidence="2">Whole organism</tissue>
    </source>
</reference>
<feature type="region of interest" description="Disordered" evidence="1">
    <location>
        <begin position="1"/>
        <end position="30"/>
    </location>
</feature>
<dbReference type="AlphaFoldDB" id="A0A6A5HPH8"/>
<dbReference type="EMBL" id="WUAV01000001">
    <property type="protein sequence ID" value="KAF1768576.1"/>
    <property type="molecule type" value="Genomic_DNA"/>
</dbReference>